<gene>
    <name evidence="1" type="ORF">Kpho02_10460</name>
</gene>
<evidence type="ECO:0000313" key="1">
    <source>
        <dbReference type="EMBL" id="GLW68747.1"/>
    </source>
</evidence>
<dbReference type="EMBL" id="BSSA01000002">
    <property type="protein sequence ID" value="GLW68747.1"/>
    <property type="molecule type" value="Genomic_DNA"/>
</dbReference>
<dbReference type="Proteomes" id="UP001165041">
    <property type="component" value="Unassembled WGS sequence"/>
</dbReference>
<dbReference type="PANTHER" id="PTHR31252:SF11">
    <property type="entry name" value="DUF4419 DOMAIN-CONTAINING PROTEIN"/>
    <property type="match status" value="1"/>
</dbReference>
<accession>A0A9W6V103</accession>
<protein>
    <recommendedName>
        <fullName evidence="3">DUF4419 domain-containing protein</fullName>
    </recommendedName>
</protein>
<sequence length="437" mass="47910">MAVDLTLPLAEDPHAAALASRLRELGNDAFLRAAVREPFTVRHRSTDRLLGDPDVRGNDSAASLLVRALHLCFAAHLPLSLSPDVLWYAVVHEVATHVRLNADAYAGVFTDTPGSRRTLVVRDDALTGGADWQRSLHLVQGPLRERIGERVADLFQPAFSTTTPADASAALVALMDVVSPYYDFRWVTRCGIPRVRLEGTGQDWRLLADRVDGLAERFAGLRPWLDALRPVLAEIAATAAGGPVDPEFWGSLYKWESRSGSDRVTGWITRFFAHRYDDRTPVPATADGIEDGHFPAHLSVVPFTWQLPDGERRMAFVGGVLGIERDEEWVRPRLGFAVLHLTAPPLPADWTLDDVRAATGRTDVTLHPGEGVRCVSTEWRPLSATRVLLFGPQEDGTCPALLEHDGLWYPAECVGPTCVAVRPTGAPLAEALRSVTR</sequence>
<dbReference type="PANTHER" id="PTHR31252">
    <property type="entry name" value="DUF4419 DOMAIN-CONTAINING PROTEIN"/>
    <property type="match status" value="1"/>
</dbReference>
<comment type="caution">
    <text evidence="1">The sequence shown here is derived from an EMBL/GenBank/DDBJ whole genome shotgun (WGS) entry which is preliminary data.</text>
</comment>
<dbReference type="Pfam" id="PF14388">
    <property type="entry name" value="DUF4419"/>
    <property type="match status" value="1"/>
</dbReference>
<name>A0A9W6V103_9ACTN</name>
<reference evidence="1" key="1">
    <citation type="submission" date="2023-02" db="EMBL/GenBank/DDBJ databases">
        <title>Kitasatospora phosalacinea NBRC 14627.</title>
        <authorList>
            <person name="Ichikawa N."/>
            <person name="Sato H."/>
            <person name="Tonouchi N."/>
        </authorList>
    </citation>
    <scope>NUCLEOTIDE SEQUENCE</scope>
    <source>
        <strain evidence="1">NBRC 14627</strain>
    </source>
</reference>
<evidence type="ECO:0008006" key="3">
    <source>
        <dbReference type="Google" id="ProtNLM"/>
    </source>
</evidence>
<dbReference type="AlphaFoldDB" id="A0A9W6V103"/>
<dbReference type="RefSeq" id="WP_285734020.1">
    <property type="nucleotide sequence ID" value="NZ_BSSA01000002.1"/>
</dbReference>
<evidence type="ECO:0000313" key="2">
    <source>
        <dbReference type="Proteomes" id="UP001165041"/>
    </source>
</evidence>
<organism evidence="1 2">
    <name type="scientific">Kitasatospora phosalacinea</name>
    <dbReference type="NCBI Taxonomy" id="2065"/>
    <lineage>
        <taxon>Bacteria</taxon>
        <taxon>Bacillati</taxon>
        <taxon>Actinomycetota</taxon>
        <taxon>Actinomycetes</taxon>
        <taxon>Kitasatosporales</taxon>
        <taxon>Streptomycetaceae</taxon>
        <taxon>Kitasatospora</taxon>
    </lineage>
</organism>
<dbReference type="InterPro" id="IPR025533">
    <property type="entry name" value="DUF4419"/>
</dbReference>
<proteinExistence type="predicted"/>